<dbReference type="SMART" id="SM00428">
    <property type="entry name" value="H3"/>
    <property type="match status" value="1"/>
</dbReference>
<evidence type="ECO:0000256" key="1">
    <source>
        <dbReference type="ARBA" id="ARBA00002001"/>
    </source>
</evidence>
<dbReference type="SUPFAM" id="SSF47113">
    <property type="entry name" value="Histone-fold"/>
    <property type="match status" value="1"/>
</dbReference>
<dbReference type="AlphaFoldDB" id="A0A8H5FXY6"/>
<evidence type="ECO:0000256" key="12">
    <source>
        <dbReference type="SAM" id="MobiDB-lite"/>
    </source>
</evidence>
<keyword evidence="11" id="KW-0544">Nucleosome core</keyword>
<keyword evidence="13" id="KW-1133">Transmembrane helix</keyword>
<dbReference type="Proteomes" id="UP000559256">
    <property type="component" value="Unassembled WGS sequence"/>
</dbReference>
<comment type="caution">
    <text evidence="15">The sequence shown here is derived from an EMBL/GenBank/DDBJ whole genome shotgun (WGS) entry which is preliminary data.</text>
</comment>
<dbReference type="PANTHER" id="PTHR11426">
    <property type="entry name" value="HISTONE H3"/>
    <property type="match status" value="1"/>
</dbReference>
<comment type="subcellular location">
    <subcellularLocation>
        <location evidence="3">Chromosome</location>
    </subcellularLocation>
    <subcellularLocation>
        <location evidence="2">Nucleus</location>
    </subcellularLocation>
</comment>
<evidence type="ECO:0000256" key="8">
    <source>
        <dbReference type="ARBA" id="ARBA00022990"/>
    </source>
</evidence>
<dbReference type="GO" id="GO:0003677">
    <property type="term" value="F:DNA binding"/>
    <property type="evidence" value="ECO:0007669"/>
    <property type="project" value="UniProtKB-KW"/>
</dbReference>
<keyword evidence="9" id="KW-0238">DNA-binding</keyword>
<feature type="transmembrane region" description="Helical" evidence="13">
    <location>
        <begin position="88"/>
        <end position="107"/>
    </location>
</feature>
<evidence type="ECO:0000259" key="14">
    <source>
        <dbReference type="Pfam" id="PF00125"/>
    </source>
</evidence>
<sequence>MHRIRDGRAIWFHSGIQRSSNPGCSCIYNEWPFAFNLPFLVYHTKSELSSNQRLSYRVLIHRLGIRKCSCFSGENGNWGGILRVHLRLLLLLLTHFVVFVVSLFLHYKMPRVKWTARKSTGGKPPRSTIHNYHPITSNTSGTSASASSNSATIVVQGPNRPQFAVKTPRTSRPQFGRKTATTRKEKPKKKRYRPRGTVALREIRQYQASTELLIRKLPFQRLVREIAFEYNHEIRFQSTALEALQEAAEAYIVNLMEDTNLCALHAKRVTIQPKDMALARRLRGERMF</sequence>
<dbReference type="GO" id="GO:0000786">
    <property type="term" value="C:nucleosome"/>
    <property type="evidence" value="ECO:0007669"/>
    <property type="project" value="UniProtKB-KW"/>
</dbReference>
<keyword evidence="8" id="KW-0007">Acetylation</keyword>
<comment type="similarity">
    <text evidence="4">Belongs to the histone H3 family.</text>
</comment>
<evidence type="ECO:0000256" key="2">
    <source>
        <dbReference type="ARBA" id="ARBA00004123"/>
    </source>
</evidence>
<dbReference type="OrthoDB" id="842664at2759"/>
<dbReference type="InterPro" id="IPR000164">
    <property type="entry name" value="Histone_H3/CENP-A"/>
</dbReference>
<reference evidence="15 16" key="1">
    <citation type="journal article" date="2020" name="ISME J.">
        <title>Uncovering the hidden diversity of litter-decomposition mechanisms in mushroom-forming fungi.</title>
        <authorList>
            <person name="Floudas D."/>
            <person name="Bentzer J."/>
            <person name="Ahren D."/>
            <person name="Johansson T."/>
            <person name="Persson P."/>
            <person name="Tunlid A."/>
        </authorList>
    </citation>
    <scope>NUCLEOTIDE SEQUENCE [LARGE SCALE GENOMIC DNA]</scope>
    <source>
        <strain evidence="15 16">CBS 291.85</strain>
    </source>
</reference>
<keyword evidence="13" id="KW-0812">Transmembrane</keyword>
<evidence type="ECO:0000256" key="11">
    <source>
        <dbReference type="ARBA" id="ARBA00023269"/>
    </source>
</evidence>
<dbReference type="FunFam" id="1.10.20.10:FF:000096">
    <property type="entry name" value="Histone H3"/>
    <property type="match status" value="1"/>
</dbReference>
<keyword evidence="6" id="KW-0158">Chromosome</keyword>
<feature type="compositionally biased region" description="Low complexity" evidence="12">
    <location>
        <begin position="136"/>
        <end position="149"/>
    </location>
</feature>
<dbReference type="GO" id="GO:0046982">
    <property type="term" value="F:protein heterodimerization activity"/>
    <property type="evidence" value="ECO:0007669"/>
    <property type="project" value="InterPro"/>
</dbReference>
<dbReference type="InterPro" id="IPR007125">
    <property type="entry name" value="H2A/H2B/H3"/>
</dbReference>
<keyword evidence="16" id="KW-1185">Reference proteome</keyword>
<evidence type="ECO:0000256" key="7">
    <source>
        <dbReference type="ARBA" id="ARBA00022481"/>
    </source>
</evidence>
<evidence type="ECO:0000313" key="16">
    <source>
        <dbReference type="Proteomes" id="UP000559256"/>
    </source>
</evidence>
<evidence type="ECO:0000256" key="5">
    <source>
        <dbReference type="ARBA" id="ARBA00011538"/>
    </source>
</evidence>
<comment type="function">
    <text evidence="1">Core component of nucleosome. Nucleosomes wrap and compact DNA into chromatin, limiting DNA accessibility to the cellular machineries which require DNA as a template. Histones thereby play a central role in transcription regulation, DNA repair, DNA replication and chromosomal stability. DNA accessibility is regulated via a complex set of post-translational modifications of histones, also called histone code, and nucleosome remodeling.</text>
</comment>
<feature type="region of interest" description="Disordered" evidence="12">
    <location>
        <begin position="162"/>
        <end position="193"/>
    </location>
</feature>
<keyword evidence="13" id="KW-0472">Membrane</keyword>
<protein>
    <recommendedName>
        <fullName evidence="14">Core Histone H2A/H2B/H3 domain-containing protein</fullName>
    </recommendedName>
</protein>
<keyword evidence="7" id="KW-0488">Methylation</keyword>
<proteinExistence type="inferred from homology"/>
<dbReference type="InterPro" id="IPR009072">
    <property type="entry name" value="Histone-fold"/>
</dbReference>
<dbReference type="GO" id="GO:0030527">
    <property type="term" value="F:structural constituent of chromatin"/>
    <property type="evidence" value="ECO:0007669"/>
    <property type="project" value="InterPro"/>
</dbReference>
<evidence type="ECO:0000256" key="9">
    <source>
        <dbReference type="ARBA" id="ARBA00023125"/>
    </source>
</evidence>
<dbReference type="Gene3D" id="1.10.20.10">
    <property type="entry name" value="Histone, subunit A"/>
    <property type="match status" value="1"/>
</dbReference>
<evidence type="ECO:0000256" key="13">
    <source>
        <dbReference type="SAM" id="Phobius"/>
    </source>
</evidence>
<gene>
    <name evidence="15" type="ORF">D9758_008763</name>
</gene>
<dbReference type="PROSITE" id="PS00959">
    <property type="entry name" value="HISTONE_H3_2"/>
    <property type="match status" value="1"/>
</dbReference>
<feature type="region of interest" description="Disordered" evidence="12">
    <location>
        <begin position="116"/>
        <end position="149"/>
    </location>
</feature>
<accession>A0A8H5FXY6</accession>
<evidence type="ECO:0000256" key="10">
    <source>
        <dbReference type="ARBA" id="ARBA00023242"/>
    </source>
</evidence>
<comment type="subunit">
    <text evidence="5">The nucleosome is a histone octamer containing two molecules each of H2A, H2B, H3 and H4 assembled in one H3-H4 heterotetramer and two H2A-H2B heterodimers. The octamer wraps approximately 147 bp of DNA.</text>
</comment>
<dbReference type="Pfam" id="PF00125">
    <property type="entry name" value="Histone"/>
    <property type="match status" value="1"/>
</dbReference>
<evidence type="ECO:0000256" key="3">
    <source>
        <dbReference type="ARBA" id="ARBA00004286"/>
    </source>
</evidence>
<evidence type="ECO:0000256" key="6">
    <source>
        <dbReference type="ARBA" id="ARBA00022454"/>
    </source>
</evidence>
<feature type="domain" description="Core Histone H2A/H2B/H3" evidence="14">
    <location>
        <begin position="196"/>
        <end position="282"/>
    </location>
</feature>
<dbReference type="GO" id="GO:0005634">
    <property type="term" value="C:nucleus"/>
    <property type="evidence" value="ECO:0007669"/>
    <property type="project" value="UniProtKB-SubCell"/>
</dbReference>
<organism evidence="15 16">
    <name type="scientific">Tetrapyrgos nigripes</name>
    <dbReference type="NCBI Taxonomy" id="182062"/>
    <lineage>
        <taxon>Eukaryota</taxon>
        <taxon>Fungi</taxon>
        <taxon>Dikarya</taxon>
        <taxon>Basidiomycota</taxon>
        <taxon>Agaricomycotina</taxon>
        <taxon>Agaricomycetes</taxon>
        <taxon>Agaricomycetidae</taxon>
        <taxon>Agaricales</taxon>
        <taxon>Marasmiineae</taxon>
        <taxon>Marasmiaceae</taxon>
        <taxon>Tetrapyrgos</taxon>
    </lineage>
</organism>
<dbReference type="EMBL" id="JAACJM010000064">
    <property type="protein sequence ID" value="KAF5353069.1"/>
    <property type="molecule type" value="Genomic_DNA"/>
</dbReference>
<name>A0A8H5FXY6_9AGAR</name>
<dbReference type="CDD" id="cd22911">
    <property type="entry name" value="HFD_H3"/>
    <property type="match status" value="1"/>
</dbReference>
<evidence type="ECO:0000313" key="15">
    <source>
        <dbReference type="EMBL" id="KAF5353069.1"/>
    </source>
</evidence>
<keyword evidence="10" id="KW-0539">Nucleus</keyword>
<evidence type="ECO:0000256" key="4">
    <source>
        <dbReference type="ARBA" id="ARBA00010343"/>
    </source>
</evidence>